<dbReference type="PANTHER" id="PTHR47618:SF1">
    <property type="entry name" value="BIFUNCTIONAL OLIGORIBONUCLEASE AND PAP PHOSPHATASE NRNA"/>
    <property type="match status" value="1"/>
</dbReference>
<dbReference type="Gene3D" id="3.10.310.30">
    <property type="match status" value="1"/>
</dbReference>
<proteinExistence type="predicted"/>
<dbReference type="Pfam" id="PF02272">
    <property type="entry name" value="DHHA1"/>
    <property type="match status" value="1"/>
</dbReference>
<evidence type="ECO:0000313" key="4">
    <source>
        <dbReference type="Proteomes" id="UP000886800"/>
    </source>
</evidence>
<dbReference type="PANTHER" id="PTHR47618">
    <property type="entry name" value="BIFUNCTIONAL OLIGORIBONUCLEASE AND PAP PHOSPHATASE NRNA"/>
    <property type="match status" value="1"/>
</dbReference>
<evidence type="ECO:0000259" key="1">
    <source>
        <dbReference type="Pfam" id="PF01368"/>
    </source>
</evidence>
<dbReference type="InterPro" id="IPR001667">
    <property type="entry name" value="DDH_dom"/>
</dbReference>
<name>A0A9D1WQK9_9FIRM</name>
<sequence length="338" mass="35534">MTAGRTEGAGGCRRVDAAGAAALLADARRVLLLCHQKPDADTLGCAFALYEALAARGAQVAVASPDGFPRRYAFLQPAGFSPLPPAGFCPQLVVAVDVGSPTLLGPLEAAWGGRVDLCIDHHLSNPGYARQLFLDPEAASATQLVAQVLDRLGVALTPSLASCLYAGLAADTGAFRYSNTTPEALRLGARLLEAGAQGYQICQRLFAQKSRGRVEMERLVYNSLEFLAGGRLAVLVITQQMMARTGVTEDELDGLAGIPRQVEGVQAALTFQQKGPRLWRLSARTSQALDASAICARLGGGGHIRAAGAVLSGTLEQVRARAEASARQALREWEEATA</sequence>
<dbReference type="EMBL" id="DXES01000084">
    <property type="protein sequence ID" value="HIX65393.1"/>
    <property type="molecule type" value="Genomic_DNA"/>
</dbReference>
<comment type="caution">
    <text evidence="3">The sequence shown here is derived from an EMBL/GenBank/DDBJ whole genome shotgun (WGS) entry which is preliminary data.</text>
</comment>
<dbReference type="InterPro" id="IPR003156">
    <property type="entry name" value="DHHA1_dom"/>
</dbReference>
<dbReference type="Gene3D" id="3.90.1640.10">
    <property type="entry name" value="inorganic pyrophosphatase (n-terminal core)"/>
    <property type="match status" value="1"/>
</dbReference>
<reference evidence="3" key="2">
    <citation type="submission" date="2021-04" db="EMBL/GenBank/DDBJ databases">
        <authorList>
            <person name="Gilroy R."/>
        </authorList>
    </citation>
    <scope>NUCLEOTIDE SEQUENCE</scope>
    <source>
        <strain evidence="3">CHK188-5543</strain>
    </source>
</reference>
<reference evidence="3" key="1">
    <citation type="journal article" date="2021" name="PeerJ">
        <title>Extensive microbial diversity within the chicken gut microbiome revealed by metagenomics and culture.</title>
        <authorList>
            <person name="Gilroy R."/>
            <person name="Ravi A."/>
            <person name="Getino M."/>
            <person name="Pursley I."/>
            <person name="Horton D.L."/>
            <person name="Alikhan N.F."/>
            <person name="Baker D."/>
            <person name="Gharbi K."/>
            <person name="Hall N."/>
            <person name="Watson M."/>
            <person name="Adriaenssens E.M."/>
            <person name="Foster-Nyarko E."/>
            <person name="Jarju S."/>
            <person name="Secka A."/>
            <person name="Antonio M."/>
            <person name="Oren A."/>
            <person name="Chaudhuri R.R."/>
            <person name="La Ragione R."/>
            <person name="Hildebrand F."/>
            <person name="Pallen M.J."/>
        </authorList>
    </citation>
    <scope>NUCLEOTIDE SEQUENCE</scope>
    <source>
        <strain evidence="3">CHK188-5543</strain>
    </source>
</reference>
<evidence type="ECO:0000259" key="2">
    <source>
        <dbReference type="Pfam" id="PF02272"/>
    </source>
</evidence>
<evidence type="ECO:0000313" key="3">
    <source>
        <dbReference type="EMBL" id="HIX65393.1"/>
    </source>
</evidence>
<dbReference type="AlphaFoldDB" id="A0A9D1WQK9"/>
<gene>
    <name evidence="3" type="ORF">H9736_04010</name>
</gene>
<feature type="domain" description="DHHA1" evidence="2">
    <location>
        <begin position="240"/>
        <end position="321"/>
    </location>
</feature>
<dbReference type="InterPro" id="IPR038763">
    <property type="entry name" value="DHH_sf"/>
</dbReference>
<protein>
    <submittedName>
        <fullName evidence="3">Bifunctional oligoribonuclease/PAP phosphatase NrnA</fullName>
    </submittedName>
</protein>
<dbReference type="SUPFAM" id="SSF64182">
    <property type="entry name" value="DHH phosphoesterases"/>
    <property type="match status" value="1"/>
</dbReference>
<dbReference type="Pfam" id="PF01368">
    <property type="entry name" value="DHH"/>
    <property type="match status" value="1"/>
</dbReference>
<dbReference type="InterPro" id="IPR051319">
    <property type="entry name" value="Oligoribo/pAp-PDE_c-di-AMP_PDE"/>
</dbReference>
<feature type="domain" description="DDH" evidence="1">
    <location>
        <begin position="30"/>
        <end position="167"/>
    </location>
</feature>
<dbReference type="Proteomes" id="UP000886800">
    <property type="component" value="Unassembled WGS sequence"/>
</dbReference>
<dbReference type="GO" id="GO:0003676">
    <property type="term" value="F:nucleic acid binding"/>
    <property type="evidence" value="ECO:0007669"/>
    <property type="project" value="InterPro"/>
</dbReference>
<accession>A0A9D1WQK9</accession>
<organism evidence="3 4">
    <name type="scientific">Candidatus Anaerotruncus excrementipullorum</name>
    <dbReference type="NCBI Taxonomy" id="2838465"/>
    <lineage>
        <taxon>Bacteria</taxon>
        <taxon>Bacillati</taxon>
        <taxon>Bacillota</taxon>
        <taxon>Clostridia</taxon>
        <taxon>Eubacteriales</taxon>
        <taxon>Oscillospiraceae</taxon>
        <taxon>Anaerotruncus</taxon>
    </lineage>
</organism>